<dbReference type="PROSITE" id="PS50157">
    <property type="entry name" value="ZINC_FINGER_C2H2_2"/>
    <property type="match status" value="1"/>
</dbReference>
<dbReference type="Gene3D" id="3.30.160.60">
    <property type="entry name" value="Classic Zinc Finger"/>
    <property type="match status" value="1"/>
</dbReference>
<dbReference type="Proteomes" id="UP000008536">
    <property type="component" value="Chromosome B"/>
</dbReference>
<dbReference type="GO" id="GO:0000978">
    <property type="term" value="F:RNA polymerase II cis-regulatory region sequence-specific DNA binding"/>
    <property type="evidence" value="ECO:0007669"/>
    <property type="project" value="TreeGrafter"/>
</dbReference>
<reference evidence="4 5" key="1">
    <citation type="journal article" date="2009" name="Genome Res.">
        <title>Comparative genomics of protoploid Saccharomycetaceae.</title>
        <authorList>
            <consortium name="The Genolevures Consortium"/>
            <person name="Souciet J.-L."/>
            <person name="Dujon B."/>
            <person name="Gaillardin C."/>
            <person name="Johnston M."/>
            <person name="Baret P.V."/>
            <person name="Cliften P."/>
            <person name="Sherman D.J."/>
            <person name="Weissenbach J."/>
            <person name="Westhof E."/>
            <person name="Wincker P."/>
            <person name="Jubin C."/>
            <person name="Poulain J."/>
            <person name="Barbe V."/>
            <person name="Segurens B."/>
            <person name="Artiguenave F."/>
            <person name="Anthouard V."/>
            <person name="Vacherie B."/>
            <person name="Val M.-E."/>
            <person name="Fulton R.S."/>
            <person name="Minx P."/>
            <person name="Wilson R."/>
            <person name="Durrens P."/>
            <person name="Jean G."/>
            <person name="Marck C."/>
            <person name="Martin T."/>
            <person name="Nikolski M."/>
            <person name="Rolland T."/>
            <person name="Seret M.-L."/>
            <person name="Casaregola S."/>
            <person name="Despons L."/>
            <person name="Fairhead C."/>
            <person name="Fischer G."/>
            <person name="Lafontaine I."/>
            <person name="Leh V."/>
            <person name="Lemaire M."/>
            <person name="de Montigny J."/>
            <person name="Neuveglise C."/>
            <person name="Thierry A."/>
            <person name="Blanc-Lenfle I."/>
            <person name="Bleykasten C."/>
            <person name="Diffels J."/>
            <person name="Fritsch E."/>
            <person name="Frangeul L."/>
            <person name="Goeffon A."/>
            <person name="Jauniaux N."/>
            <person name="Kachouri-Lafond R."/>
            <person name="Payen C."/>
            <person name="Potier S."/>
            <person name="Pribylova L."/>
            <person name="Ozanne C."/>
            <person name="Richard G.-F."/>
            <person name="Sacerdot C."/>
            <person name="Straub M.-L."/>
            <person name="Talla E."/>
        </authorList>
    </citation>
    <scope>NUCLEOTIDE SEQUENCE [LARGE SCALE GENOMIC DNA]</scope>
    <source>
        <strain evidence="4 5">ATCC 2623 / CBS 732 / BCRC 21506 / NBRC 1130 / NCYC 568 / NRRL Y-229</strain>
    </source>
</reference>
<dbReference type="KEGG" id="zro:ZYRO0B02002g"/>
<dbReference type="PANTHER" id="PTHR46105">
    <property type="entry name" value="AGAP004733-PA"/>
    <property type="match status" value="1"/>
</dbReference>
<dbReference type="InParanoid" id="C5DQP7"/>
<dbReference type="GO" id="GO:0000981">
    <property type="term" value="F:DNA-binding transcription factor activity, RNA polymerase II-specific"/>
    <property type="evidence" value="ECO:0007669"/>
    <property type="project" value="TreeGrafter"/>
</dbReference>
<keyword evidence="5" id="KW-1185">Reference proteome</keyword>
<name>C5DQP7_ZYGRC</name>
<dbReference type="SMART" id="SM00355">
    <property type="entry name" value="ZnF_C2H2"/>
    <property type="match status" value="2"/>
</dbReference>
<evidence type="ECO:0000313" key="4">
    <source>
        <dbReference type="EMBL" id="CAR26108.1"/>
    </source>
</evidence>
<dbReference type="InterPro" id="IPR050457">
    <property type="entry name" value="ZnFinger_BTB_dom_contain"/>
</dbReference>
<dbReference type="Pfam" id="PF00096">
    <property type="entry name" value="zf-C2H2"/>
    <property type="match status" value="1"/>
</dbReference>
<sequence length="294" mass="32269">MDIYESERLPLPQPLYYRNPAAGAADAATRAMPGELPTMNWKIPSITRQNHQHNHAPIITRFPITPSGHQTPSAFTARSVVPPHATPMVQINSAFALPGDSAGGRNDRSNGTAATSNIPSMMPTVAGTTAGHQGPSLPLPHVAATMGQAGAGVMAASVGAMRIAAVNATQQQQAQQQQQQKMQLPRLNGLSHLCPMCDKSFKRKSWLRRHLLSHSPERHFGCPWCLSKHKRKDNLLQHMKLKHTEYVLEKLRNQNVGIDGEVRNDNIRTLLCEGRLNKEDVKKVLNGLIDSYNG</sequence>
<feature type="compositionally biased region" description="Polar residues" evidence="2">
    <location>
        <begin position="109"/>
        <end position="119"/>
    </location>
</feature>
<keyword evidence="1" id="KW-0479">Metal-binding</keyword>
<proteinExistence type="predicted"/>
<feature type="domain" description="C2H2-type" evidence="3">
    <location>
        <begin position="192"/>
        <end position="219"/>
    </location>
</feature>
<gene>
    <name evidence="4" type="ordered locus">ZYRO0B02002g</name>
</gene>
<protein>
    <submittedName>
        <fullName evidence="4">ZYRO0B02002p</fullName>
    </submittedName>
</protein>
<dbReference type="PANTHER" id="PTHR46105:SF28">
    <property type="entry name" value="ZINC FINGER PROTEIN 37-LIKE"/>
    <property type="match status" value="1"/>
</dbReference>
<dbReference type="PROSITE" id="PS00028">
    <property type="entry name" value="ZINC_FINGER_C2H2_1"/>
    <property type="match status" value="1"/>
</dbReference>
<dbReference type="SUPFAM" id="SSF57667">
    <property type="entry name" value="beta-beta-alpha zinc fingers"/>
    <property type="match status" value="1"/>
</dbReference>
<dbReference type="EMBL" id="CU928174">
    <property type="protein sequence ID" value="CAR26108.1"/>
    <property type="molecule type" value="Genomic_DNA"/>
</dbReference>
<evidence type="ECO:0000259" key="3">
    <source>
        <dbReference type="PROSITE" id="PS50157"/>
    </source>
</evidence>
<evidence type="ECO:0000256" key="1">
    <source>
        <dbReference type="PROSITE-ProRule" id="PRU00042"/>
    </source>
</evidence>
<dbReference type="InterPro" id="IPR036236">
    <property type="entry name" value="Znf_C2H2_sf"/>
</dbReference>
<dbReference type="AlphaFoldDB" id="C5DQP7"/>
<keyword evidence="1" id="KW-0863">Zinc-finger</keyword>
<keyword evidence="1" id="KW-0862">Zinc</keyword>
<feature type="region of interest" description="Disordered" evidence="2">
    <location>
        <begin position="101"/>
        <end position="120"/>
    </location>
</feature>
<dbReference type="InterPro" id="IPR013087">
    <property type="entry name" value="Znf_C2H2_type"/>
</dbReference>
<evidence type="ECO:0000256" key="2">
    <source>
        <dbReference type="SAM" id="MobiDB-lite"/>
    </source>
</evidence>
<evidence type="ECO:0000313" key="5">
    <source>
        <dbReference type="Proteomes" id="UP000008536"/>
    </source>
</evidence>
<organism evidence="4 5">
    <name type="scientific">Zygosaccharomyces rouxii (strain ATCC 2623 / CBS 732 / NBRC 1130 / NCYC 568 / NRRL Y-229)</name>
    <dbReference type="NCBI Taxonomy" id="559307"/>
    <lineage>
        <taxon>Eukaryota</taxon>
        <taxon>Fungi</taxon>
        <taxon>Dikarya</taxon>
        <taxon>Ascomycota</taxon>
        <taxon>Saccharomycotina</taxon>
        <taxon>Saccharomycetes</taxon>
        <taxon>Saccharomycetales</taxon>
        <taxon>Saccharomycetaceae</taxon>
        <taxon>Zygosaccharomyces</taxon>
    </lineage>
</organism>
<dbReference type="GO" id="GO:0008270">
    <property type="term" value="F:zinc ion binding"/>
    <property type="evidence" value="ECO:0007669"/>
    <property type="project" value="UniProtKB-KW"/>
</dbReference>
<dbReference type="STRING" id="559307.C5DQP7"/>
<dbReference type="HOGENOM" id="CLU_947342_0_0_1"/>
<accession>C5DQP7</accession>